<accession>A0A6J4KRQ1</accession>
<dbReference type="InterPro" id="IPR050678">
    <property type="entry name" value="DNA_Partitioning_ATPase"/>
</dbReference>
<dbReference type="Gene3D" id="3.40.50.300">
    <property type="entry name" value="P-loop containing nucleotide triphosphate hydrolases"/>
    <property type="match status" value="1"/>
</dbReference>
<dbReference type="Pfam" id="PF13614">
    <property type="entry name" value="AAA_31"/>
    <property type="match status" value="1"/>
</dbReference>
<dbReference type="InterPro" id="IPR027417">
    <property type="entry name" value="P-loop_NTPase"/>
</dbReference>
<feature type="domain" description="AAA" evidence="1">
    <location>
        <begin position="3"/>
        <end position="183"/>
    </location>
</feature>
<proteinExistence type="predicted"/>
<dbReference type="AlphaFoldDB" id="A0A6J4KRQ1"/>
<protein>
    <submittedName>
        <fullName evidence="2">Chromosome (Plasmid) partitioning protein ParA</fullName>
    </submittedName>
</protein>
<dbReference type="PANTHER" id="PTHR13696:SF99">
    <property type="entry name" value="COBYRINIC ACID AC-DIAMIDE SYNTHASE"/>
    <property type="match status" value="1"/>
</dbReference>
<feature type="non-terminal residue" evidence="2">
    <location>
        <position position="253"/>
    </location>
</feature>
<sequence>MSRIISVALQKGGVGKTTCAVNLAGALAGHFGLNTLLLDFDGQTNATSTVLGRGYESAGDIWSVLYSGAAIDEVMVQAPQHPQLWVLPGSAELAYWEKKLSEDQWDALVLEGRRILRERIPAAIDVVVVDTPPSLGLWLQIAVAASDGVLLVVQPHEYSADGIRDLMRTVQAIQDKVNPDLVIDGLIVNGVRPTTGEHAAWVDEYRRQFGAAVLEPPVAERIVIAEAQRAKMPLEFYAGRGAPEARGWFREIA</sequence>
<dbReference type="SUPFAM" id="SSF52540">
    <property type="entry name" value="P-loop containing nucleoside triphosphate hydrolases"/>
    <property type="match status" value="1"/>
</dbReference>
<reference evidence="2" key="1">
    <citation type="submission" date="2020-02" db="EMBL/GenBank/DDBJ databases">
        <authorList>
            <person name="Meier V. D."/>
        </authorList>
    </citation>
    <scope>NUCLEOTIDE SEQUENCE</scope>
    <source>
        <strain evidence="2">AVDCRST_MAG40</strain>
    </source>
</reference>
<evidence type="ECO:0000313" key="2">
    <source>
        <dbReference type="EMBL" id="CAA9313141.1"/>
    </source>
</evidence>
<gene>
    <name evidence="2" type="ORF">AVDCRST_MAG40-1097</name>
</gene>
<dbReference type="PANTHER" id="PTHR13696">
    <property type="entry name" value="P-LOOP CONTAINING NUCLEOSIDE TRIPHOSPHATE HYDROLASE"/>
    <property type="match status" value="1"/>
</dbReference>
<evidence type="ECO:0000259" key="1">
    <source>
        <dbReference type="Pfam" id="PF13614"/>
    </source>
</evidence>
<dbReference type="EMBL" id="CADCTX010000326">
    <property type="protein sequence ID" value="CAA9313141.1"/>
    <property type="molecule type" value="Genomic_DNA"/>
</dbReference>
<name>A0A6J4KRQ1_9BACT</name>
<organism evidence="2">
    <name type="scientific">uncultured Gemmatimonadaceae bacterium</name>
    <dbReference type="NCBI Taxonomy" id="246130"/>
    <lineage>
        <taxon>Bacteria</taxon>
        <taxon>Pseudomonadati</taxon>
        <taxon>Gemmatimonadota</taxon>
        <taxon>Gemmatimonadia</taxon>
        <taxon>Gemmatimonadales</taxon>
        <taxon>Gemmatimonadaceae</taxon>
        <taxon>environmental samples</taxon>
    </lineage>
</organism>
<dbReference type="InterPro" id="IPR025669">
    <property type="entry name" value="AAA_dom"/>
</dbReference>
<dbReference type="CDD" id="cd02042">
    <property type="entry name" value="ParAB_family"/>
    <property type="match status" value="1"/>
</dbReference>